<dbReference type="EMBL" id="CAJJDM010000047">
    <property type="protein sequence ID" value="CAD8071278.1"/>
    <property type="molecule type" value="Genomic_DNA"/>
</dbReference>
<name>A0A8S1LSA1_PARPR</name>
<keyword evidence="2" id="KW-0472">Membrane</keyword>
<feature type="transmembrane region" description="Helical" evidence="2">
    <location>
        <begin position="200"/>
        <end position="218"/>
    </location>
</feature>
<feature type="transmembrane region" description="Helical" evidence="2">
    <location>
        <begin position="525"/>
        <end position="547"/>
    </location>
</feature>
<feature type="transmembrane region" description="Helical" evidence="2">
    <location>
        <begin position="44"/>
        <end position="66"/>
    </location>
</feature>
<dbReference type="Proteomes" id="UP000688137">
    <property type="component" value="Unassembled WGS sequence"/>
</dbReference>
<keyword evidence="2" id="KW-0812">Transmembrane</keyword>
<sequence length="633" mass="74161">MSSVQKELDNSNCNGRGLYFEQICQCDLGYFGIECSQKLEDIHVVSYFTFIGLFLILFILLLIFTVKQLQLSLKTNKIPSYQRGLSYLKNFVGSPLNCILCLTILFTVLKILWLSLDPFKPFDGDKIMFERILAEIVYTILFYIFGILLMVWYTMYDEISFNISERNNNSKSQLLFRDELKVDTRKWIFVYYKDIMKIRLFFVLLIQLTISTLNGLRLSQKYKTILYIAYVILLLNFMQYIYISNIPSSFILEFFLYGRKLNQCIESQLRKLDIDNEKEIQENSEQVNQQQQIVFNKNSLGIQQEEQLQSPETQDQQVLRLSSQSESEENNEQIQTQRAFVSIERLTLSNIKKSVSFKKQLQTINEIPNQLINVKFVKSSQNLEVDNEIQDCHLKTIMSEESQSSKEDVVIHQKVNSCLLNEDDNAQENIKWDIDKNRQNIRKIKTMQIKIVEKTKQQVNEIKKYKKATIKNINRDILFDIQQNDDRKSKIQSADDYQLEISAQQKQIKTANLNVDKKVIIKIQILIYAGVSLEICFGLLSIIILLTDLLKTPSGTLCYLYISAMLQYLSLITVLKLFRDVKSQEVLNLIWIQKVGNGKNKINQKFYFTIPQLQTKIDDSKMKFEQRINKHIG</sequence>
<reference evidence="3" key="1">
    <citation type="submission" date="2021-01" db="EMBL/GenBank/DDBJ databases">
        <authorList>
            <consortium name="Genoscope - CEA"/>
            <person name="William W."/>
        </authorList>
    </citation>
    <scope>NUCLEOTIDE SEQUENCE</scope>
</reference>
<dbReference type="OMA" id="FDQVCEC"/>
<keyword evidence="4" id="KW-1185">Reference proteome</keyword>
<evidence type="ECO:0000256" key="1">
    <source>
        <dbReference type="SAM" id="MobiDB-lite"/>
    </source>
</evidence>
<evidence type="ECO:0000256" key="2">
    <source>
        <dbReference type="SAM" id="Phobius"/>
    </source>
</evidence>
<evidence type="ECO:0000313" key="3">
    <source>
        <dbReference type="EMBL" id="CAD8071278.1"/>
    </source>
</evidence>
<organism evidence="3 4">
    <name type="scientific">Paramecium primaurelia</name>
    <dbReference type="NCBI Taxonomy" id="5886"/>
    <lineage>
        <taxon>Eukaryota</taxon>
        <taxon>Sar</taxon>
        <taxon>Alveolata</taxon>
        <taxon>Ciliophora</taxon>
        <taxon>Intramacronucleata</taxon>
        <taxon>Oligohymenophorea</taxon>
        <taxon>Peniculida</taxon>
        <taxon>Parameciidae</taxon>
        <taxon>Paramecium</taxon>
    </lineage>
</organism>
<keyword evidence="2" id="KW-1133">Transmembrane helix</keyword>
<feature type="transmembrane region" description="Helical" evidence="2">
    <location>
        <begin position="87"/>
        <end position="116"/>
    </location>
</feature>
<accession>A0A8S1LSA1</accession>
<gene>
    <name evidence="3" type="ORF">PPRIM_AZ9-3.1.T0470078</name>
</gene>
<feature type="compositionally biased region" description="Polar residues" evidence="1">
    <location>
        <begin position="306"/>
        <end position="321"/>
    </location>
</feature>
<comment type="caution">
    <text evidence="3">The sequence shown here is derived from an EMBL/GenBank/DDBJ whole genome shotgun (WGS) entry which is preliminary data.</text>
</comment>
<feature type="transmembrane region" description="Helical" evidence="2">
    <location>
        <begin position="224"/>
        <end position="243"/>
    </location>
</feature>
<feature type="transmembrane region" description="Helical" evidence="2">
    <location>
        <begin position="559"/>
        <end position="578"/>
    </location>
</feature>
<protein>
    <submittedName>
        <fullName evidence="3">Uncharacterized protein</fullName>
    </submittedName>
</protein>
<dbReference type="AlphaFoldDB" id="A0A8S1LSA1"/>
<proteinExistence type="predicted"/>
<feature type="region of interest" description="Disordered" evidence="1">
    <location>
        <begin position="306"/>
        <end position="334"/>
    </location>
</feature>
<evidence type="ECO:0000313" key="4">
    <source>
        <dbReference type="Proteomes" id="UP000688137"/>
    </source>
</evidence>
<feature type="transmembrane region" description="Helical" evidence="2">
    <location>
        <begin position="136"/>
        <end position="156"/>
    </location>
</feature>